<keyword evidence="5" id="KW-1185">Reference proteome</keyword>
<dbReference type="InterPro" id="IPR001890">
    <property type="entry name" value="RNA-binding_CRM"/>
</dbReference>
<dbReference type="KEGG" id="rfo:REIFOR_00471"/>
<sequence length="104" mass="11605">MSLKQNDKKGLRTIGHQLSPVVTVAENGLSATVLAEIERALNDHELIKIKFVTEDRDNKKALIAEVMEQTNATLVQTIGHIALILRKVTKPNPKLSNLKRFSHL</sequence>
<accession>A0A2K8KL20</accession>
<evidence type="ECO:0000256" key="1">
    <source>
        <dbReference type="ARBA" id="ARBA00022884"/>
    </source>
</evidence>
<evidence type="ECO:0000256" key="2">
    <source>
        <dbReference type="PROSITE-ProRule" id="PRU00626"/>
    </source>
</evidence>
<gene>
    <name evidence="4" type="ORF">REIFOR_00471</name>
</gene>
<dbReference type="Proteomes" id="UP000229757">
    <property type="component" value="Chromosome"/>
</dbReference>
<keyword evidence="1 2" id="KW-0694">RNA-binding</keyword>
<dbReference type="RefSeq" id="WP_100256035.1">
    <property type="nucleotide sequence ID" value="NZ_CP011797.1"/>
</dbReference>
<evidence type="ECO:0000313" key="5">
    <source>
        <dbReference type="Proteomes" id="UP000229757"/>
    </source>
</evidence>
<dbReference type="SMART" id="SM01103">
    <property type="entry name" value="CRS1_YhbY"/>
    <property type="match status" value="1"/>
</dbReference>
<dbReference type="PANTHER" id="PTHR40065">
    <property type="entry name" value="RNA-BINDING PROTEIN YHBY"/>
    <property type="match status" value="1"/>
</dbReference>
<dbReference type="OrthoDB" id="9797519at2"/>
<protein>
    <submittedName>
        <fullName evidence="4">RNA-binding protein</fullName>
    </submittedName>
</protein>
<proteinExistence type="predicted"/>
<dbReference type="InterPro" id="IPR051925">
    <property type="entry name" value="RNA-binding_domain"/>
</dbReference>
<dbReference type="GO" id="GO:0003723">
    <property type="term" value="F:RNA binding"/>
    <property type="evidence" value="ECO:0007669"/>
    <property type="project" value="UniProtKB-UniRule"/>
</dbReference>
<dbReference type="InterPro" id="IPR035920">
    <property type="entry name" value="YhbY-like_sf"/>
</dbReference>
<feature type="domain" description="CRM" evidence="3">
    <location>
        <begin position="1"/>
        <end position="97"/>
    </location>
</feature>
<dbReference type="SUPFAM" id="SSF75471">
    <property type="entry name" value="YhbY-like"/>
    <property type="match status" value="1"/>
</dbReference>
<name>A0A2K8KL20_9GAMM</name>
<dbReference type="PANTHER" id="PTHR40065:SF3">
    <property type="entry name" value="RNA-BINDING PROTEIN YHBY"/>
    <property type="match status" value="1"/>
</dbReference>
<dbReference type="Pfam" id="PF01985">
    <property type="entry name" value="CRS1_YhbY"/>
    <property type="match status" value="1"/>
</dbReference>
<dbReference type="EMBL" id="CP011797">
    <property type="protein sequence ID" value="ATX75643.1"/>
    <property type="molecule type" value="Genomic_DNA"/>
</dbReference>
<evidence type="ECO:0000259" key="3">
    <source>
        <dbReference type="PROSITE" id="PS51295"/>
    </source>
</evidence>
<reference evidence="4 5" key="1">
    <citation type="journal article" date="2017" name="Environ. Microbiol.">
        <title>Genomic and physiological analyses of 'Reinekea forsetii' reveal a versatile opportunistic lifestyle during spring algae blooms.</title>
        <authorList>
            <person name="Avci B."/>
            <person name="Hahnke R.L."/>
            <person name="Chafee M."/>
            <person name="Fischer T."/>
            <person name="Gruber-Vodicka H."/>
            <person name="Tegetmeyer H.E."/>
            <person name="Harder J."/>
            <person name="Fuchs B.M."/>
            <person name="Amann R.I."/>
            <person name="Teeling H."/>
        </authorList>
    </citation>
    <scope>NUCLEOTIDE SEQUENCE [LARGE SCALE GENOMIC DNA]</scope>
    <source>
        <strain evidence="4 5">Hel1_31_D35</strain>
    </source>
</reference>
<organism evidence="4 5">
    <name type="scientific">Reinekea forsetii</name>
    <dbReference type="NCBI Taxonomy" id="1336806"/>
    <lineage>
        <taxon>Bacteria</taxon>
        <taxon>Pseudomonadati</taxon>
        <taxon>Pseudomonadota</taxon>
        <taxon>Gammaproteobacteria</taxon>
        <taxon>Oceanospirillales</taxon>
        <taxon>Saccharospirillaceae</taxon>
        <taxon>Reinekea</taxon>
    </lineage>
</organism>
<evidence type="ECO:0000313" key="4">
    <source>
        <dbReference type="EMBL" id="ATX75643.1"/>
    </source>
</evidence>
<dbReference type="Gene3D" id="3.30.110.60">
    <property type="entry name" value="YhbY-like"/>
    <property type="match status" value="1"/>
</dbReference>
<dbReference type="AlphaFoldDB" id="A0A2K8KL20"/>
<dbReference type="PROSITE" id="PS51295">
    <property type="entry name" value="CRM"/>
    <property type="match status" value="1"/>
</dbReference>